<evidence type="ECO:0000256" key="2">
    <source>
        <dbReference type="SAM" id="MobiDB-lite"/>
    </source>
</evidence>
<proteinExistence type="predicted"/>
<dbReference type="EMBL" id="VIIS01000808">
    <property type="protein sequence ID" value="KAF0304836.1"/>
    <property type="molecule type" value="Genomic_DNA"/>
</dbReference>
<dbReference type="PANTHER" id="PTHR12349">
    <property type="entry name" value="ANKYRIN REPEAT AND LEM DOMAIN-CONTAINING PROTEIN 2"/>
    <property type="match status" value="1"/>
</dbReference>
<dbReference type="PROSITE" id="PS50088">
    <property type="entry name" value="ANK_REPEAT"/>
    <property type="match status" value="1"/>
</dbReference>
<dbReference type="InterPro" id="IPR002110">
    <property type="entry name" value="Ankyrin_rpt"/>
</dbReference>
<dbReference type="Proteomes" id="UP000440578">
    <property type="component" value="Unassembled WGS sequence"/>
</dbReference>
<dbReference type="InterPro" id="IPR036770">
    <property type="entry name" value="Ankyrin_rpt-contain_sf"/>
</dbReference>
<dbReference type="SUPFAM" id="SSF48403">
    <property type="entry name" value="Ankyrin repeat"/>
    <property type="match status" value="1"/>
</dbReference>
<keyword evidence="4" id="KW-1185">Reference proteome</keyword>
<dbReference type="PANTHER" id="PTHR12349:SF4">
    <property type="entry name" value="ANKYRIN REPEAT AND LEM DOMAIN-CONTAINING PROTEIN 2"/>
    <property type="match status" value="1"/>
</dbReference>
<dbReference type="AlphaFoldDB" id="A0A6A4WBY8"/>
<dbReference type="Gene3D" id="1.25.40.20">
    <property type="entry name" value="Ankyrin repeat-containing domain"/>
    <property type="match status" value="1"/>
</dbReference>
<sequence length="260" mass="28107">MSEDTVNSNGPRMTTTFYGINLRLAEGLQRPDGVPLYCTSIQEVQAVMKANKTARFKSFSSQAEAEAFSRLAADPGEGAAPLAAPSPSAAAAATGAGGEKPSPYKNPSRPDFQEFRKLVESGDERGVVAAVARNPRYLISSGDTPALLREGPRHNSLHLAALRGRDAVSRTLLELVGDPRLFQRLYPDDAPEVAADRSEYMLDLYLNMPTKGTFETPLHLAAKQGHLETVRALVQHPACKRDLTNKFGETPEQASATRSD</sequence>
<feature type="compositionally biased region" description="Low complexity" evidence="2">
    <location>
        <begin position="78"/>
        <end position="94"/>
    </location>
</feature>
<evidence type="ECO:0000313" key="3">
    <source>
        <dbReference type="EMBL" id="KAF0304836.1"/>
    </source>
</evidence>
<dbReference type="PROSITE" id="PS50297">
    <property type="entry name" value="ANK_REP_REGION"/>
    <property type="match status" value="1"/>
</dbReference>
<evidence type="ECO:0000313" key="4">
    <source>
        <dbReference type="Proteomes" id="UP000440578"/>
    </source>
</evidence>
<feature type="repeat" description="ANK" evidence="1">
    <location>
        <begin position="213"/>
        <end position="238"/>
    </location>
</feature>
<evidence type="ECO:0000256" key="1">
    <source>
        <dbReference type="PROSITE-ProRule" id="PRU00023"/>
    </source>
</evidence>
<dbReference type="GO" id="GO:0051721">
    <property type="term" value="F:protein phosphatase 2A binding"/>
    <property type="evidence" value="ECO:0007669"/>
    <property type="project" value="TreeGrafter"/>
</dbReference>
<dbReference type="GO" id="GO:0005783">
    <property type="term" value="C:endoplasmic reticulum"/>
    <property type="evidence" value="ECO:0007669"/>
    <property type="project" value="TreeGrafter"/>
</dbReference>
<reference evidence="3 4" key="1">
    <citation type="submission" date="2019-07" db="EMBL/GenBank/DDBJ databases">
        <title>Draft genome assembly of a fouling barnacle, Amphibalanus amphitrite (Darwin, 1854): The first reference genome for Thecostraca.</title>
        <authorList>
            <person name="Kim W."/>
        </authorList>
    </citation>
    <scope>NUCLEOTIDE SEQUENCE [LARGE SCALE GENOMIC DNA]</scope>
    <source>
        <strain evidence="3">SNU_AA5</strain>
        <tissue evidence="3">Soma without cirri and trophi</tissue>
    </source>
</reference>
<gene>
    <name evidence="3" type="primary">Ankle2_1</name>
    <name evidence="3" type="ORF">FJT64_023446</name>
</gene>
<protein>
    <submittedName>
        <fullName evidence="3">Ankyrin repeat and LEM domain-containing protein 2</fullName>
    </submittedName>
</protein>
<accession>A0A6A4WBY8</accession>
<dbReference type="SMART" id="SM00248">
    <property type="entry name" value="ANK"/>
    <property type="match status" value="2"/>
</dbReference>
<dbReference type="OrthoDB" id="7446186at2759"/>
<feature type="region of interest" description="Disordered" evidence="2">
    <location>
        <begin position="78"/>
        <end position="110"/>
    </location>
</feature>
<name>A0A6A4WBY8_AMPAM</name>
<keyword evidence="1" id="KW-0040">ANK repeat</keyword>
<organism evidence="3 4">
    <name type="scientific">Amphibalanus amphitrite</name>
    <name type="common">Striped barnacle</name>
    <name type="synonym">Balanus amphitrite</name>
    <dbReference type="NCBI Taxonomy" id="1232801"/>
    <lineage>
        <taxon>Eukaryota</taxon>
        <taxon>Metazoa</taxon>
        <taxon>Ecdysozoa</taxon>
        <taxon>Arthropoda</taxon>
        <taxon>Crustacea</taxon>
        <taxon>Multicrustacea</taxon>
        <taxon>Cirripedia</taxon>
        <taxon>Thoracica</taxon>
        <taxon>Thoracicalcarea</taxon>
        <taxon>Balanomorpha</taxon>
        <taxon>Balanoidea</taxon>
        <taxon>Balanidae</taxon>
        <taxon>Amphibalaninae</taxon>
        <taxon>Amphibalanus</taxon>
    </lineage>
</organism>
<comment type="caution">
    <text evidence="3">The sequence shown here is derived from an EMBL/GenBank/DDBJ whole genome shotgun (WGS) entry which is preliminary data.</text>
</comment>
<dbReference type="Pfam" id="PF00023">
    <property type="entry name" value="Ank"/>
    <property type="match status" value="1"/>
</dbReference>